<keyword evidence="2" id="KW-1133">Transmembrane helix</keyword>
<protein>
    <submittedName>
        <fullName evidence="3">Uncharacterized protein</fullName>
    </submittedName>
</protein>
<evidence type="ECO:0000313" key="4">
    <source>
        <dbReference type="Proteomes" id="UP000543419"/>
    </source>
</evidence>
<feature type="transmembrane region" description="Helical" evidence="2">
    <location>
        <begin position="446"/>
        <end position="467"/>
    </location>
</feature>
<feature type="transmembrane region" description="Helical" evidence="2">
    <location>
        <begin position="256"/>
        <end position="274"/>
    </location>
</feature>
<feature type="transmembrane region" description="Helical" evidence="2">
    <location>
        <begin position="295"/>
        <end position="322"/>
    </location>
</feature>
<feature type="transmembrane region" description="Helical" evidence="2">
    <location>
        <begin position="360"/>
        <end position="385"/>
    </location>
</feature>
<keyword evidence="4" id="KW-1185">Reference proteome</keyword>
<evidence type="ECO:0000313" key="3">
    <source>
        <dbReference type="EMBL" id="NMM98482.1"/>
    </source>
</evidence>
<proteinExistence type="predicted"/>
<organism evidence="3 4">
    <name type="scientific">Bifidobacterium olomucense</name>
    <dbReference type="NCBI Taxonomy" id="2675324"/>
    <lineage>
        <taxon>Bacteria</taxon>
        <taxon>Bacillati</taxon>
        <taxon>Actinomycetota</taxon>
        <taxon>Actinomycetes</taxon>
        <taxon>Bifidobacteriales</taxon>
        <taxon>Bifidobacteriaceae</taxon>
        <taxon>Bifidobacterium</taxon>
    </lineage>
</organism>
<keyword evidence="2" id="KW-0812">Transmembrane</keyword>
<dbReference type="AlphaFoldDB" id="A0A7Y0EY09"/>
<evidence type="ECO:0000256" key="2">
    <source>
        <dbReference type="SAM" id="Phobius"/>
    </source>
</evidence>
<comment type="caution">
    <text evidence="3">The sequence shown here is derived from an EMBL/GenBank/DDBJ whole genome shotgun (WGS) entry which is preliminary data.</text>
</comment>
<dbReference type="Proteomes" id="UP000543419">
    <property type="component" value="Unassembled WGS sequence"/>
</dbReference>
<name>A0A7Y0EY09_9BIFI</name>
<gene>
    <name evidence="3" type="ORF">G1C97_1434</name>
</gene>
<accession>A0A7Y0EY09</accession>
<sequence>MSALPLQPEARWARQRHTDDPDNDSRKSIAEVSPRNSSGTAHLHPLRFTGTELVKIARLPLVWAFIAVFAMVNLMLAATVPANTVALHNYASAVAVTIGGKVGPDFSRKLARVNTTDISKSGNADVTGDTGAGDGSTAADALGTSSAQSVVGHATIVINAQIPTDSTLTTDELHRQLTAVTKGTTNTLASYDPSNLREAILTQVDGDPVATWLMRHKYDAYAARVTHLAATGAAMDLAAGTVTDDTLLHWFRMTGYLFFETCALAVLLMALALGSERTSGTEQLLMATRTGRRLAAPKIAAGLIASAVAYLLLVAAIVGPYLMVFDVRGVWSASVSSQFNTVFGQQPFITWWDLTIGQYLFVRLALGLVITLCFALFTAVLGLLIRNTFAVAGCAGVAVLLAIGLVSAAHSLGLPWLAWVGGFNPVGVLLLREQWFTELGLDAPTAFWETGVTVCSLVYLSAFVRLARRSFNRKDLK</sequence>
<evidence type="ECO:0000256" key="1">
    <source>
        <dbReference type="SAM" id="MobiDB-lite"/>
    </source>
</evidence>
<dbReference type="RefSeq" id="WP_169241192.1">
    <property type="nucleotide sequence ID" value="NZ_JAAIIG010000005.1"/>
</dbReference>
<reference evidence="3 4" key="1">
    <citation type="submission" date="2020-02" db="EMBL/GenBank/DDBJ databases">
        <title>Characterization of phylogenetic diversity of novel bifidobacterial species isolated in Czech ZOOs.</title>
        <authorList>
            <person name="Lugli G.A."/>
            <person name="Vera N.B."/>
            <person name="Ventura M."/>
        </authorList>
    </citation>
    <scope>NUCLEOTIDE SEQUENCE [LARGE SCALE GENOMIC DNA]</scope>
    <source>
        <strain evidence="3 4">DSM 109959</strain>
    </source>
</reference>
<feature type="region of interest" description="Disordered" evidence="1">
    <location>
        <begin position="1"/>
        <end position="43"/>
    </location>
</feature>
<feature type="transmembrane region" description="Helical" evidence="2">
    <location>
        <begin position="397"/>
        <end position="419"/>
    </location>
</feature>
<feature type="transmembrane region" description="Helical" evidence="2">
    <location>
        <begin position="61"/>
        <end position="80"/>
    </location>
</feature>
<feature type="compositionally biased region" description="Basic and acidic residues" evidence="1">
    <location>
        <begin position="16"/>
        <end position="29"/>
    </location>
</feature>
<dbReference type="EMBL" id="JAAIIG010000005">
    <property type="protein sequence ID" value="NMM98482.1"/>
    <property type="molecule type" value="Genomic_DNA"/>
</dbReference>
<keyword evidence="2" id="KW-0472">Membrane</keyword>